<dbReference type="PANTHER" id="PTHR10845:SF192">
    <property type="entry name" value="DOUBLE HIT, ISOFORM B"/>
    <property type="match status" value="1"/>
</dbReference>
<dbReference type="EMBL" id="JADGKB010000211">
    <property type="protein sequence ID" value="KAJ3250967.1"/>
    <property type="molecule type" value="Genomic_DNA"/>
</dbReference>
<keyword evidence="3" id="KW-1185">Reference proteome</keyword>
<sequence length="221" mass="25725">MTSISDSNSITSFNSYIPSENTYHLPLIERKQQKLHKLLGNGFLLDVSQSEIQSKGFEALIQSKIPLTYFLISLIKNYSSELLFFYLDVEQYDRTIFADAESQLAEAERIYKMYLLTSSPLEINVPCTTKNIVSKLMEEGRLKKCFEHAKTHVSQLLSERYREQKSEIFNNICNNVITKKEVDNILEIMKPYFPRDSTTDSIEVLVSELVYKFCENRLNKF</sequence>
<dbReference type="PROSITE" id="PS50132">
    <property type="entry name" value="RGS"/>
    <property type="match status" value="1"/>
</dbReference>
<dbReference type="SUPFAM" id="SSF48097">
    <property type="entry name" value="Regulator of G-protein signaling, RGS"/>
    <property type="match status" value="1"/>
</dbReference>
<feature type="domain" description="RGS" evidence="1">
    <location>
        <begin position="56"/>
        <end position="158"/>
    </location>
</feature>
<dbReference type="Pfam" id="PF00615">
    <property type="entry name" value="RGS"/>
    <property type="match status" value="1"/>
</dbReference>
<organism evidence="2 3">
    <name type="scientific">Boothiomyces macroporosus</name>
    <dbReference type="NCBI Taxonomy" id="261099"/>
    <lineage>
        <taxon>Eukaryota</taxon>
        <taxon>Fungi</taxon>
        <taxon>Fungi incertae sedis</taxon>
        <taxon>Chytridiomycota</taxon>
        <taxon>Chytridiomycota incertae sedis</taxon>
        <taxon>Chytridiomycetes</taxon>
        <taxon>Rhizophydiales</taxon>
        <taxon>Terramycetaceae</taxon>
        <taxon>Boothiomyces</taxon>
    </lineage>
</organism>
<evidence type="ECO:0000313" key="3">
    <source>
        <dbReference type="Proteomes" id="UP001210925"/>
    </source>
</evidence>
<reference evidence="2" key="1">
    <citation type="submission" date="2020-05" db="EMBL/GenBank/DDBJ databases">
        <title>Phylogenomic resolution of chytrid fungi.</title>
        <authorList>
            <person name="Stajich J.E."/>
            <person name="Amses K."/>
            <person name="Simmons R."/>
            <person name="Seto K."/>
            <person name="Myers J."/>
            <person name="Bonds A."/>
            <person name="Quandt C.A."/>
            <person name="Barry K."/>
            <person name="Liu P."/>
            <person name="Grigoriev I."/>
            <person name="Longcore J.E."/>
            <person name="James T.Y."/>
        </authorList>
    </citation>
    <scope>NUCLEOTIDE SEQUENCE</scope>
    <source>
        <strain evidence="2">PLAUS21</strain>
    </source>
</reference>
<dbReference type="InterPro" id="IPR044926">
    <property type="entry name" value="RGS_subdomain_2"/>
</dbReference>
<dbReference type="PANTHER" id="PTHR10845">
    <property type="entry name" value="REGULATOR OF G PROTEIN SIGNALING"/>
    <property type="match status" value="1"/>
</dbReference>
<dbReference type="Proteomes" id="UP001210925">
    <property type="component" value="Unassembled WGS sequence"/>
</dbReference>
<protein>
    <recommendedName>
        <fullName evidence="1">RGS domain-containing protein</fullName>
    </recommendedName>
</protein>
<name>A0AAD5XZV8_9FUNG</name>
<evidence type="ECO:0000259" key="1">
    <source>
        <dbReference type="PROSITE" id="PS50132"/>
    </source>
</evidence>
<comment type="caution">
    <text evidence="2">The sequence shown here is derived from an EMBL/GenBank/DDBJ whole genome shotgun (WGS) entry which is preliminary data.</text>
</comment>
<proteinExistence type="predicted"/>
<dbReference type="InterPro" id="IPR016137">
    <property type="entry name" value="RGS"/>
</dbReference>
<dbReference type="SMART" id="SM00315">
    <property type="entry name" value="RGS"/>
    <property type="match status" value="1"/>
</dbReference>
<dbReference type="Gene3D" id="1.10.167.10">
    <property type="entry name" value="Regulator of G-protein Signalling 4, domain 2"/>
    <property type="match status" value="1"/>
</dbReference>
<accession>A0AAD5XZV8</accession>
<gene>
    <name evidence="2" type="ORF">HK103_003032</name>
</gene>
<dbReference type="InterPro" id="IPR036305">
    <property type="entry name" value="RGS_sf"/>
</dbReference>
<evidence type="ECO:0000313" key="2">
    <source>
        <dbReference type="EMBL" id="KAJ3250967.1"/>
    </source>
</evidence>
<dbReference type="AlphaFoldDB" id="A0AAD5XZV8"/>